<accession>A0A6M4IKJ8</accession>
<evidence type="ECO:0000313" key="5">
    <source>
        <dbReference type="Proteomes" id="UP000500938"/>
    </source>
</evidence>
<dbReference type="CDD" id="cd01449">
    <property type="entry name" value="TST_Repeat_2"/>
    <property type="match status" value="1"/>
</dbReference>
<evidence type="ECO:0000313" key="4">
    <source>
        <dbReference type="EMBL" id="QJR34585.1"/>
    </source>
</evidence>
<feature type="domain" description="Rhodanese" evidence="3">
    <location>
        <begin position="164"/>
        <end position="273"/>
    </location>
</feature>
<dbReference type="InterPro" id="IPR051126">
    <property type="entry name" value="Thiosulfate_sulfurtransferase"/>
</dbReference>
<dbReference type="PANTHER" id="PTHR43855:SF1">
    <property type="entry name" value="THIOSULFATE SULFURTRANSFERASE"/>
    <property type="match status" value="1"/>
</dbReference>
<dbReference type="InterPro" id="IPR036873">
    <property type="entry name" value="Rhodanese-like_dom_sf"/>
</dbReference>
<dbReference type="PROSITE" id="PS50206">
    <property type="entry name" value="RHODANESE_3"/>
    <property type="match status" value="2"/>
</dbReference>
<evidence type="ECO:0000259" key="3">
    <source>
        <dbReference type="PROSITE" id="PS50206"/>
    </source>
</evidence>
<keyword evidence="5" id="KW-1185">Reference proteome</keyword>
<dbReference type="Gene3D" id="3.40.250.10">
    <property type="entry name" value="Rhodanese-like domain"/>
    <property type="match status" value="2"/>
</dbReference>
<organism evidence="4 5">
    <name type="scientific">Gemmatimonas groenlandica</name>
    <dbReference type="NCBI Taxonomy" id="2732249"/>
    <lineage>
        <taxon>Bacteria</taxon>
        <taxon>Pseudomonadati</taxon>
        <taxon>Gemmatimonadota</taxon>
        <taxon>Gemmatimonadia</taxon>
        <taxon>Gemmatimonadales</taxon>
        <taxon>Gemmatimonadaceae</taxon>
        <taxon>Gemmatimonas</taxon>
    </lineage>
</organism>
<dbReference type="InterPro" id="IPR001763">
    <property type="entry name" value="Rhodanese-like_dom"/>
</dbReference>
<keyword evidence="2 4" id="KW-0808">Transferase</keyword>
<dbReference type="EMBL" id="CP053085">
    <property type="protein sequence ID" value="QJR34585.1"/>
    <property type="molecule type" value="Genomic_DNA"/>
</dbReference>
<dbReference type="RefSeq" id="WP_171224012.1">
    <property type="nucleotide sequence ID" value="NZ_CP053085.1"/>
</dbReference>
<dbReference type="Proteomes" id="UP000500938">
    <property type="component" value="Chromosome"/>
</dbReference>
<dbReference type="SUPFAM" id="SSF52821">
    <property type="entry name" value="Rhodanese/Cell cycle control phosphatase"/>
    <property type="match status" value="2"/>
</dbReference>
<reference evidence="4 5" key="1">
    <citation type="submission" date="2020-05" db="EMBL/GenBank/DDBJ databases">
        <title>Complete genome sequence of Gemmatimonas greenlandica TET16.</title>
        <authorList>
            <person name="Zeng Y."/>
        </authorList>
    </citation>
    <scope>NUCLEOTIDE SEQUENCE [LARGE SCALE GENOMIC DNA]</scope>
    <source>
        <strain evidence="4 5">TET16</strain>
    </source>
</reference>
<name>A0A6M4IKJ8_9BACT</name>
<dbReference type="GO" id="GO:0004792">
    <property type="term" value="F:thiosulfate-cyanide sulfurtransferase activity"/>
    <property type="evidence" value="ECO:0007669"/>
    <property type="project" value="InterPro"/>
</dbReference>
<gene>
    <name evidence="4" type="ORF">HKW67_03155</name>
</gene>
<feature type="domain" description="Rhodanese" evidence="3">
    <location>
        <begin position="21"/>
        <end position="133"/>
    </location>
</feature>
<dbReference type="KEGG" id="ggr:HKW67_03155"/>
<proteinExistence type="predicted"/>
<dbReference type="PANTHER" id="PTHR43855">
    <property type="entry name" value="THIOSULFATE SULFURTRANSFERASE"/>
    <property type="match status" value="1"/>
</dbReference>
<evidence type="ECO:0000256" key="1">
    <source>
        <dbReference type="ARBA" id="ARBA00022737"/>
    </source>
</evidence>
<keyword evidence="1" id="KW-0677">Repeat</keyword>
<dbReference type="SMART" id="SM00450">
    <property type="entry name" value="RHOD"/>
    <property type="match status" value="2"/>
</dbReference>
<dbReference type="InterPro" id="IPR001307">
    <property type="entry name" value="Thiosulphate_STrfase_CS"/>
</dbReference>
<sequence length="278" mass="29695">MPAPNPANMLVTTAWLAEHQNDRDLVMLHVGSKAQYDSGHIAGARHTALDEVALPNVPGGLTLQLAGVEQLTAWAVRNGIGDRTRVIVIPHDGALQSATRVFITLAYLGAMDRISLLNGSYQAWKSESRAVTTDAPGAAPSATFTPKLRPDIIATIAQVEAATKDNTRHIVDARLTRFFNGDGGGYPRPGHIPTAVNVPLSSVSTNGYLKPVSELKTLFADAGVDQSKPVITYCHIGQQATLLWFVATMLGHDARMFDGSFQEWSGTARLPVVGPPGK</sequence>
<protein>
    <recommendedName>
        <fullName evidence="2">Sulfurtransferase</fullName>
    </recommendedName>
</protein>
<evidence type="ECO:0000256" key="2">
    <source>
        <dbReference type="RuleBase" id="RU000507"/>
    </source>
</evidence>
<dbReference type="PROSITE" id="PS00683">
    <property type="entry name" value="RHODANESE_2"/>
    <property type="match status" value="1"/>
</dbReference>
<dbReference type="CDD" id="cd01448">
    <property type="entry name" value="TST_Repeat_1"/>
    <property type="match status" value="1"/>
</dbReference>
<dbReference type="Pfam" id="PF00581">
    <property type="entry name" value="Rhodanese"/>
    <property type="match status" value="2"/>
</dbReference>
<dbReference type="AlphaFoldDB" id="A0A6M4IKJ8"/>